<reference evidence="4" key="2">
    <citation type="submission" date="2020-09" db="EMBL/GenBank/DDBJ databases">
        <authorList>
            <person name="Sun Q."/>
            <person name="Ohkuma M."/>
        </authorList>
    </citation>
    <scope>NUCLEOTIDE SEQUENCE</scope>
    <source>
        <strain evidence="4">JCM 31311</strain>
    </source>
</reference>
<dbReference type="Gene3D" id="3.40.630.30">
    <property type="match status" value="1"/>
</dbReference>
<dbReference type="InterPro" id="IPR050832">
    <property type="entry name" value="Bact_Acetyltransf"/>
</dbReference>
<evidence type="ECO:0000259" key="3">
    <source>
        <dbReference type="PROSITE" id="PS51186"/>
    </source>
</evidence>
<protein>
    <submittedName>
        <fullName evidence="4">N-acetyltransferase</fullName>
    </submittedName>
</protein>
<dbReference type="InterPro" id="IPR000182">
    <property type="entry name" value="GNAT_dom"/>
</dbReference>
<comment type="caution">
    <text evidence="4">The sequence shown here is derived from an EMBL/GenBank/DDBJ whole genome shotgun (WGS) entry which is preliminary data.</text>
</comment>
<dbReference type="Proteomes" id="UP000603865">
    <property type="component" value="Unassembled WGS sequence"/>
</dbReference>
<feature type="domain" description="N-acetyltransferase" evidence="3">
    <location>
        <begin position="3"/>
        <end position="149"/>
    </location>
</feature>
<organism evidence="4 5">
    <name type="scientific">Deinococcus ruber</name>
    <dbReference type="NCBI Taxonomy" id="1848197"/>
    <lineage>
        <taxon>Bacteria</taxon>
        <taxon>Thermotogati</taxon>
        <taxon>Deinococcota</taxon>
        <taxon>Deinococci</taxon>
        <taxon>Deinococcales</taxon>
        <taxon>Deinococcaceae</taxon>
        <taxon>Deinococcus</taxon>
    </lineage>
</organism>
<name>A0A918BVR1_9DEIO</name>
<evidence type="ECO:0000256" key="2">
    <source>
        <dbReference type="ARBA" id="ARBA00023315"/>
    </source>
</evidence>
<dbReference type="CDD" id="cd04301">
    <property type="entry name" value="NAT_SF"/>
    <property type="match status" value="1"/>
</dbReference>
<reference evidence="4" key="1">
    <citation type="journal article" date="2014" name="Int. J. Syst. Evol. Microbiol.">
        <title>Complete genome sequence of Corynebacterium casei LMG S-19264T (=DSM 44701T), isolated from a smear-ripened cheese.</title>
        <authorList>
            <consortium name="US DOE Joint Genome Institute (JGI-PGF)"/>
            <person name="Walter F."/>
            <person name="Albersmeier A."/>
            <person name="Kalinowski J."/>
            <person name="Ruckert C."/>
        </authorList>
    </citation>
    <scope>NUCLEOTIDE SEQUENCE</scope>
    <source>
        <strain evidence="4">JCM 31311</strain>
    </source>
</reference>
<dbReference type="SUPFAM" id="SSF55729">
    <property type="entry name" value="Acyl-CoA N-acyltransferases (Nat)"/>
    <property type="match status" value="1"/>
</dbReference>
<dbReference type="Pfam" id="PF00583">
    <property type="entry name" value="Acetyltransf_1"/>
    <property type="match status" value="1"/>
</dbReference>
<evidence type="ECO:0000313" key="4">
    <source>
        <dbReference type="EMBL" id="GGQ92878.1"/>
    </source>
</evidence>
<dbReference type="InterPro" id="IPR016181">
    <property type="entry name" value="Acyl_CoA_acyltransferase"/>
</dbReference>
<evidence type="ECO:0000256" key="1">
    <source>
        <dbReference type="ARBA" id="ARBA00022679"/>
    </source>
</evidence>
<dbReference type="EMBL" id="BMQL01000001">
    <property type="protein sequence ID" value="GGQ92878.1"/>
    <property type="molecule type" value="Genomic_DNA"/>
</dbReference>
<dbReference type="GO" id="GO:0016747">
    <property type="term" value="F:acyltransferase activity, transferring groups other than amino-acyl groups"/>
    <property type="evidence" value="ECO:0007669"/>
    <property type="project" value="InterPro"/>
</dbReference>
<keyword evidence="5" id="KW-1185">Reference proteome</keyword>
<dbReference type="AlphaFoldDB" id="A0A918BVR1"/>
<sequence>MPLQTLPLTDARAHFLMAEQQRELRRLYNDTDERTEPFDPASLAGGVLLGYEEDGELLAIGGLKPLGDGSAEIKRMYTLPSARGRRLGRAVLDGLIEWGRAHGLTRLVLETGDQQAEALGLYQSSGFTRIPNFGYYVDIPNSLCFELKL</sequence>
<keyword evidence="1" id="KW-0808">Transferase</keyword>
<accession>A0A918BVR1</accession>
<evidence type="ECO:0000313" key="5">
    <source>
        <dbReference type="Proteomes" id="UP000603865"/>
    </source>
</evidence>
<dbReference type="PANTHER" id="PTHR43877:SF2">
    <property type="entry name" value="AMINOALKYLPHOSPHONATE N-ACETYLTRANSFERASE-RELATED"/>
    <property type="match status" value="1"/>
</dbReference>
<dbReference type="RefSeq" id="WP_229775786.1">
    <property type="nucleotide sequence ID" value="NZ_BMQL01000001.1"/>
</dbReference>
<gene>
    <name evidence="4" type="ORF">GCM10008957_01050</name>
</gene>
<dbReference type="PROSITE" id="PS51186">
    <property type="entry name" value="GNAT"/>
    <property type="match status" value="1"/>
</dbReference>
<dbReference type="PANTHER" id="PTHR43877">
    <property type="entry name" value="AMINOALKYLPHOSPHONATE N-ACETYLTRANSFERASE-RELATED-RELATED"/>
    <property type="match status" value="1"/>
</dbReference>
<keyword evidence="2" id="KW-0012">Acyltransferase</keyword>
<proteinExistence type="predicted"/>